<dbReference type="Pfam" id="PF00126">
    <property type="entry name" value="HTH_1"/>
    <property type="match status" value="1"/>
</dbReference>
<reference evidence="6 7" key="2">
    <citation type="journal article" date="2011" name="Stand. Genomic Sci.">
        <title>Complete genome sequence of Tolumonas auensis type strain (TA 4).</title>
        <authorList>
            <person name="Chertkov O."/>
            <person name="Copeland A."/>
            <person name="Lucas S."/>
            <person name="Lapidus A."/>
            <person name="Berry K.W."/>
            <person name="Detter J.C."/>
            <person name="Del Rio T.G."/>
            <person name="Hammon N."/>
            <person name="Dalin E."/>
            <person name="Tice H."/>
            <person name="Pitluck S."/>
            <person name="Richardson P."/>
            <person name="Bruce D."/>
            <person name="Goodwin L."/>
            <person name="Han C."/>
            <person name="Tapia R."/>
            <person name="Saunders E."/>
            <person name="Schmutz J."/>
            <person name="Brettin T."/>
            <person name="Larimer F."/>
            <person name="Land M."/>
            <person name="Hauser L."/>
            <person name="Spring S."/>
            <person name="Rohde M."/>
            <person name="Kyrpides N.C."/>
            <person name="Ivanova N."/>
            <person name="Goker M."/>
            <person name="Beller H.R."/>
            <person name="Klenk H.P."/>
            <person name="Woyke T."/>
        </authorList>
    </citation>
    <scope>NUCLEOTIDE SEQUENCE [LARGE SCALE GENOMIC DNA]</scope>
    <source>
        <strain evidence="7">DSM 9187 / TA4</strain>
    </source>
</reference>
<keyword evidence="3" id="KW-0238">DNA-binding</keyword>
<name>C4LEU5_TOLAT</name>
<accession>C4LEU5</accession>
<dbReference type="FunFam" id="1.10.10.10:FF:000001">
    <property type="entry name" value="LysR family transcriptional regulator"/>
    <property type="match status" value="1"/>
</dbReference>
<dbReference type="SUPFAM" id="SSF46785">
    <property type="entry name" value="Winged helix' DNA-binding domain"/>
    <property type="match status" value="1"/>
</dbReference>
<dbReference type="EMBL" id="CP001616">
    <property type="protein sequence ID" value="ACQ93112.1"/>
    <property type="molecule type" value="Genomic_DNA"/>
</dbReference>
<dbReference type="OrthoDB" id="9786526at2"/>
<dbReference type="STRING" id="595494.Tola_1498"/>
<feature type="domain" description="HTH lysR-type" evidence="5">
    <location>
        <begin position="4"/>
        <end position="61"/>
    </location>
</feature>
<dbReference type="AlphaFoldDB" id="C4LEU5"/>
<dbReference type="SUPFAM" id="SSF53850">
    <property type="entry name" value="Periplasmic binding protein-like II"/>
    <property type="match status" value="1"/>
</dbReference>
<dbReference type="RefSeq" id="WP_015878584.1">
    <property type="nucleotide sequence ID" value="NC_012691.1"/>
</dbReference>
<evidence type="ECO:0000256" key="4">
    <source>
        <dbReference type="ARBA" id="ARBA00023163"/>
    </source>
</evidence>
<dbReference type="GO" id="GO:0043565">
    <property type="term" value="F:sequence-specific DNA binding"/>
    <property type="evidence" value="ECO:0007669"/>
    <property type="project" value="TreeGrafter"/>
</dbReference>
<dbReference type="eggNOG" id="COG0583">
    <property type="taxonomic scope" value="Bacteria"/>
</dbReference>
<sequence length="298" mass="33463">MLKENINDLLSFLVVAQESSFTKAAAKLGVSQSALSHSIRGLEERLNLRLLNRTTRSVSLTEAGDRLRQTLSPRIEEIEEELDALNEEQNGPSGSIRISAPEYAAQNILWPVLEKFLVQYPDIRVEVNIENSFTDIVAERYDAGIRLGEQVAKDMIAVRISPDLKMAVVGTPSYFSNREIPLIPEDLHQHRCINLRPSTAGGVYAWEFEKENRNINVRGEGQLIFNTTTQSLKASLAGFGVSYAPENLIKGYVKEGKLISVLEDWCPTFPGFHLYYPSRKQHKKAFALLIDALRYKGA</sequence>
<proteinExistence type="inferred from homology"/>
<evidence type="ECO:0000256" key="2">
    <source>
        <dbReference type="ARBA" id="ARBA00023015"/>
    </source>
</evidence>
<protein>
    <submittedName>
        <fullName evidence="6">Transcriptional regulator, LysR family</fullName>
    </submittedName>
</protein>
<dbReference type="Gene3D" id="1.10.10.10">
    <property type="entry name" value="Winged helix-like DNA-binding domain superfamily/Winged helix DNA-binding domain"/>
    <property type="match status" value="1"/>
</dbReference>
<evidence type="ECO:0000259" key="5">
    <source>
        <dbReference type="PROSITE" id="PS50931"/>
    </source>
</evidence>
<comment type="similarity">
    <text evidence="1">Belongs to the LysR transcriptional regulatory family.</text>
</comment>
<dbReference type="GO" id="GO:0003700">
    <property type="term" value="F:DNA-binding transcription factor activity"/>
    <property type="evidence" value="ECO:0007669"/>
    <property type="project" value="InterPro"/>
</dbReference>
<dbReference type="InterPro" id="IPR036390">
    <property type="entry name" value="WH_DNA-bd_sf"/>
</dbReference>
<evidence type="ECO:0000256" key="1">
    <source>
        <dbReference type="ARBA" id="ARBA00009437"/>
    </source>
</evidence>
<evidence type="ECO:0000313" key="6">
    <source>
        <dbReference type="EMBL" id="ACQ93112.1"/>
    </source>
</evidence>
<dbReference type="KEGG" id="tau:Tola_1498"/>
<dbReference type="PRINTS" id="PR00039">
    <property type="entry name" value="HTHLYSR"/>
</dbReference>
<keyword evidence="4" id="KW-0804">Transcription</keyword>
<keyword evidence="7" id="KW-1185">Reference proteome</keyword>
<dbReference type="PROSITE" id="PS50931">
    <property type="entry name" value="HTH_LYSR"/>
    <property type="match status" value="1"/>
</dbReference>
<dbReference type="Pfam" id="PF03466">
    <property type="entry name" value="LysR_substrate"/>
    <property type="match status" value="1"/>
</dbReference>
<dbReference type="InterPro" id="IPR000847">
    <property type="entry name" value="LysR_HTH_N"/>
</dbReference>
<reference evidence="7" key="1">
    <citation type="submission" date="2009-05" db="EMBL/GenBank/DDBJ databases">
        <title>Complete sequence of Tolumonas auensis DSM 9187.</title>
        <authorList>
            <consortium name="US DOE Joint Genome Institute"/>
            <person name="Lucas S."/>
            <person name="Copeland A."/>
            <person name="Lapidus A."/>
            <person name="Glavina del Rio T."/>
            <person name="Tice H."/>
            <person name="Bruce D."/>
            <person name="Goodwin L."/>
            <person name="Pitluck S."/>
            <person name="Chertkov O."/>
            <person name="Brettin T."/>
            <person name="Detter J.C."/>
            <person name="Han C."/>
            <person name="Larimer F."/>
            <person name="Land M."/>
            <person name="Hauser L."/>
            <person name="Kyrpides N."/>
            <person name="Mikhailova N."/>
            <person name="Spring S."/>
            <person name="Beller H."/>
        </authorList>
    </citation>
    <scope>NUCLEOTIDE SEQUENCE [LARGE SCALE GENOMIC DNA]</scope>
    <source>
        <strain evidence="7">DSM 9187 / TA4</strain>
    </source>
</reference>
<dbReference type="Gene3D" id="3.40.190.290">
    <property type="match status" value="1"/>
</dbReference>
<dbReference type="FunFam" id="3.40.190.290:FF:000012">
    <property type="entry name" value="Transcriptional regulator, LysR family"/>
    <property type="match status" value="1"/>
</dbReference>
<dbReference type="PANTHER" id="PTHR30537:SF1">
    <property type="entry name" value="HTH-TYPE TRANSCRIPTIONAL REGULATOR PGRR"/>
    <property type="match status" value="1"/>
</dbReference>
<evidence type="ECO:0000313" key="7">
    <source>
        <dbReference type="Proteomes" id="UP000009073"/>
    </source>
</evidence>
<dbReference type="PANTHER" id="PTHR30537">
    <property type="entry name" value="HTH-TYPE TRANSCRIPTIONAL REGULATOR"/>
    <property type="match status" value="1"/>
</dbReference>
<gene>
    <name evidence="6" type="ordered locus">Tola_1498</name>
</gene>
<dbReference type="InterPro" id="IPR005119">
    <property type="entry name" value="LysR_subst-bd"/>
</dbReference>
<dbReference type="GO" id="GO:0006351">
    <property type="term" value="P:DNA-templated transcription"/>
    <property type="evidence" value="ECO:0007669"/>
    <property type="project" value="TreeGrafter"/>
</dbReference>
<keyword evidence="2" id="KW-0805">Transcription regulation</keyword>
<dbReference type="InterPro" id="IPR036388">
    <property type="entry name" value="WH-like_DNA-bd_sf"/>
</dbReference>
<organism evidence="6 7">
    <name type="scientific">Tolumonas auensis (strain DSM 9187 / NBRC 110442 / TA 4)</name>
    <dbReference type="NCBI Taxonomy" id="595494"/>
    <lineage>
        <taxon>Bacteria</taxon>
        <taxon>Pseudomonadati</taxon>
        <taxon>Pseudomonadota</taxon>
        <taxon>Gammaproteobacteria</taxon>
        <taxon>Aeromonadales</taxon>
        <taxon>Aeromonadaceae</taxon>
        <taxon>Tolumonas</taxon>
    </lineage>
</organism>
<dbReference type="Proteomes" id="UP000009073">
    <property type="component" value="Chromosome"/>
</dbReference>
<dbReference type="InterPro" id="IPR058163">
    <property type="entry name" value="LysR-type_TF_proteobact-type"/>
</dbReference>
<dbReference type="HOGENOM" id="CLU_039613_16_1_6"/>
<evidence type="ECO:0000256" key="3">
    <source>
        <dbReference type="ARBA" id="ARBA00023125"/>
    </source>
</evidence>
<dbReference type="CDD" id="cd08474">
    <property type="entry name" value="PBP2_CrgA_like_5"/>
    <property type="match status" value="1"/>
</dbReference>